<proteinExistence type="predicted"/>
<keyword evidence="1" id="KW-1133">Transmembrane helix</keyword>
<dbReference type="Gene3D" id="2.60.450.10">
    <property type="entry name" value="Lipopolysaccharide (LPS) transport protein A like domain"/>
    <property type="match status" value="1"/>
</dbReference>
<keyword evidence="1" id="KW-0472">Membrane</keyword>
<accession>A0A370UDK2</accession>
<evidence type="ECO:0000313" key="2">
    <source>
        <dbReference type="EMBL" id="RDL45775.1"/>
    </source>
</evidence>
<dbReference type="Pfam" id="PF06835">
    <property type="entry name" value="LptC"/>
    <property type="match status" value="1"/>
</dbReference>
<dbReference type="NCBIfam" id="TIGR04409">
    <property type="entry name" value="LptC_YrbK"/>
    <property type="match status" value="1"/>
</dbReference>
<keyword evidence="1" id="KW-0812">Transmembrane</keyword>
<name>A0A370UDK2_9GAMM</name>
<sequence>MIVNVRAFLERKRVIAAISIAVVVVVFFILGNRPTLYLLEEQKLESSPDYFLEQVDSKSFDQNGKVVEEIIAASANHFNDSKTTVFSHPVFTRIHPEYISIATGEAGEVNDSSKNYSLSGDAKIVRTDIYQKSIEVSAENISYDDQAQTILGEVDASLKSNQLVTHSDKLFFDITNESASLNGGVTSTYEPIKN</sequence>
<dbReference type="GO" id="GO:0005886">
    <property type="term" value="C:plasma membrane"/>
    <property type="evidence" value="ECO:0007669"/>
    <property type="project" value="InterPro"/>
</dbReference>
<comment type="caution">
    <text evidence="2">The sequence shown here is derived from an EMBL/GenBank/DDBJ whole genome shotgun (WGS) entry which is preliminary data.</text>
</comment>
<dbReference type="EMBL" id="QKRA01000001">
    <property type="protein sequence ID" value="RDL45775.1"/>
    <property type="molecule type" value="Genomic_DNA"/>
</dbReference>
<evidence type="ECO:0000256" key="1">
    <source>
        <dbReference type="SAM" id="Phobius"/>
    </source>
</evidence>
<dbReference type="Proteomes" id="UP000254326">
    <property type="component" value="Unassembled WGS sequence"/>
</dbReference>
<gene>
    <name evidence="2" type="primary">lptC</name>
    <name evidence="2" type="ORF">DN730_01625</name>
</gene>
<evidence type="ECO:0000313" key="3">
    <source>
        <dbReference type="Proteomes" id="UP000254326"/>
    </source>
</evidence>
<reference evidence="2 3" key="1">
    <citation type="submission" date="2018-06" db="EMBL/GenBank/DDBJ databases">
        <title>Marinomonas sp. YLB-05 draft genome sequence.</title>
        <authorList>
            <person name="Yu L."/>
            <person name="Tang X."/>
        </authorList>
    </citation>
    <scope>NUCLEOTIDE SEQUENCE [LARGE SCALE GENOMIC DNA]</scope>
    <source>
        <strain evidence="2 3">YLB-05</strain>
    </source>
</reference>
<feature type="transmembrane region" description="Helical" evidence="1">
    <location>
        <begin position="14"/>
        <end position="31"/>
    </location>
</feature>
<organism evidence="2 3">
    <name type="scientific">Marinomonas piezotolerans</name>
    <dbReference type="NCBI Taxonomy" id="2213058"/>
    <lineage>
        <taxon>Bacteria</taxon>
        <taxon>Pseudomonadati</taxon>
        <taxon>Pseudomonadota</taxon>
        <taxon>Gammaproteobacteria</taxon>
        <taxon>Oceanospirillales</taxon>
        <taxon>Oceanospirillaceae</taxon>
        <taxon>Marinomonas</taxon>
    </lineage>
</organism>
<dbReference type="InterPro" id="IPR026265">
    <property type="entry name" value="LptC"/>
</dbReference>
<dbReference type="InterPro" id="IPR010664">
    <property type="entry name" value="LipoPS_assembly_LptC-rel"/>
</dbReference>
<dbReference type="AlphaFoldDB" id="A0A370UDK2"/>
<dbReference type="GO" id="GO:0015221">
    <property type="term" value="F:lipopolysaccharide transmembrane transporter activity"/>
    <property type="evidence" value="ECO:0007669"/>
    <property type="project" value="InterPro"/>
</dbReference>
<keyword evidence="3" id="KW-1185">Reference proteome</keyword>
<protein>
    <submittedName>
        <fullName evidence="2">LPS export ABC transporter periplasmic protein LptC</fullName>
    </submittedName>
</protein>